<dbReference type="PANTHER" id="PTHR34295:SF1">
    <property type="entry name" value="BIOTIN TRANSPORTER BIOY"/>
    <property type="match status" value="1"/>
</dbReference>
<evidence type="ECO:0000256" key="1">
    <source>
        <dbReference type="ARBA" id="ARBA00010692"/>
    </source>
</evidence>
<proteinExistence type="inferred from homology"/>
<dbReference type="InterPro" id="IPR003784">
    <property type="entry name" value="BioY"/>
</dbReference>
<organism evidence="4 5">
    <name type="scientific">Desulfonispora thiosulfatigenes DSM 11270</name>
    <dbReference type="NCBI Taxonomy" id="656914"/>
    <lineage>
        <taxon>Bacteria</taxon>
        <taxon>Bacillati</taxon>
        <taxon>Bacillota</taxon>
        <taxon>Clostridia</taxon>
        <taxon>Eubacteriales</taxon>
        <taxon>Peptococcaceae</taxon>
        <taxon>Desulfonispora</taxon>
    </lineage>
</organism>
<evidence type="ECO:0000256" key="2">
    <source>
        <dbReference type="PIRNR" id="PIRNR016661"/>
    </source>
</evidence>
<dbReference type="GO" id="GO:0015225">
    <property type="term" value="F:biotin transmembrane transporter activity"/>
    <property type="evidence" value="ECO:0007669"/>
    <property type="project" value="UniProtKB-UniRule"/>
</dbReference>
<dbReference type="Pfam" id="PF02632">
    <property type="entry name" value="BioY"/>
    <property type="match status" value="2"/>
</dbReference>
<protein>
    <recommendedName>
        <fullName evidence="2">Biotin transporter</fullName>
    </recommendedName>
</protein>
<dbReference type="RefSeq" id="WP_084052630.1">
    <property type="nucleotide sequence ID" value="NZ_FWWT01000013.1"/>
</dbReference>
<name>A0A1W1V1B9_DESTI</name>
<accession>A0A1W1V1B9</accession>
<dbReference type="EMBL" id="FWWT01000013">
    <property type="protein sequence ID" value="SMB87139.1"/>
    <property type="molecule type" value="Genomic_DNA"/>
</dbReference>
<reference evidence="4 5" key="1">
    <citation type="submission" date="2017-04" db="EMBL/GenBank/DDBJ databases">
        <authorList>
            <person name="Afonso C.L."/>
            <person name="Miller P.J."/>
            <person name="Scott M.A."/>
            <person name="Spackman E."/>
            <person name="Goraichik I."/>
            <person name="Dimitrov K.M."/>
            <person name="Suarez D.L."/>
            <person name="Swayne D.E."/>
        </authorList>
    </citation>
    <scope>NUCLEOTIDE SEQUENCE [LARGE SCALE GENOMIC DNA]</scope>
    <source>
        <strain evidence="4 5">DSM 11270</strain>
    </source>
</reference>
<evidence type="ECO:0000313" key="5">
    <source>
        <dbReference type="Proteomes" id="UP000192731"/>
    </source>
</evidence>
<keyword evidence="2 3" id="KW-0472">Membrane</keyword>
<dbReference type="GO" id="GO:0005886">
    <property type="term" value="C:plasma membrane"/>
    <property type="evidence" value="ECO:0007669"/>
    <property type="project" value="UniProtKB-SubCell"/>
</dbReference>
<dbReference type="PIRSF" id="PIRSF016661">
    <property type="entry name" value="BioY"/>
    <property type="match status" value="1"/>
</dbReference>
<sequence>MTVNRKLTIKELVLCSLFAALIAVGAFIRIPVPLMDYFSLQFLFVILAGMLLGSKLGTISVAAYVSIGLVGLICERFDKPIFNHYLGAAFVGLVITYGMGFGYKYMILNFYTKEVNSLWVIVLSSLPLDIPGDIVLCVLGANLANRLRKIYMMED</sequence>
<feature type="transmembrane region" description="Helical" evidence="3">
    <location>
        <begin position="85"/>
        <end position="106"/>
    </location>
</feature>
<keyword evidence="3" id="KW-0812">Transmembrane</keyword>
<feature type="transmembrane region" description="Helical" evidence="3">
    <location>
        <begin position="12"/>
        <end position="30"/>
    </location>
</feature>
<feature type="transmembrane region" description="Helical" evidence="3">
    <location>
        <begin position="118"/>
        <end position="144"/>
    </location>
</feature>
<evidence type="ECO:0000256" key="3">
    <source>
        <dbReference type="SAM" id="Phobius"/>
    </source>
</evidence>
<dbReference type="PANTHER" id="PTHR34295">
    <property type="entry name" value="BIOTIN TRANSPORTER BIOY"/>
    <property type="match status" value="1"/>
</dbReference>
<dbReference type="Gene3D" id="1.10.1760.20">
    <property type="match status" value="2"/>
</dbReference>
<gene>
    <name evidence="4" type="ORF">SAMN00017405_1240</name>
</gene>
<evidence type="ECO:0000313" key="4">
    <source>
        <dbReference type="EMBL" id="SMB87139.1"/>
    </source>
</evidence>
<keyword evidence="5" id="KW-1185">Reference proteome</keyword>
<dbReference type="OrthoDB" id="9803495at2"/>
<keyword evidence="2" id="KW-1003">Cell membrane</keyword>
<keyword evidence="2" id="KW-0813">Transport</keyword>
<dbReference type="STRING" id="656914.SAMN00017405_1240"/>
<keyword evidence="3" id="KW-1133">Transmembrane helix</keyword>
<dbReference type="Proteomes" id="UP000192731">
    <property type="component" value="Unassembled WGS sequence"/>
</dbReference>
<comment type="similarity">
    <text evidence="1 2">Belongs to the BioY family.</text>
</comment>
<comment type="subcellular location">
    <subcellularLocation>
        <location evidence="2">Cell membrane</location>
        <topology evidence="2">Multi-pass membrane protein</topology>
    </subcellularLocation>
</comment>
<feature type="transmembrane region" description="Helical" evidence="3">
    <location>
        <begin position="42"/>
        <end position="73"/>
    </location>
</feature>
<dbReference type="AlphaFoldDB" id="A0A1W1V1B9"/>